<proteinExistence type="predicted"/>
<dbReference type="Proteomes" id="UP001243330">
    <property type="component" value="Unassembled WGS sequence"/>
</dbReference>
<organism evidence="1 2">
    <name type="scientific">Colletotrichum chrysophilum</name>
    <dbReference type="NCBI Taxonomy" id="1836956"/>
    <lineage>
        <taxon>Eukaryota</taxon>
        <taxon>Fungi</taxon>
        <taxon>Dikarya</taxon>
        <taxon>Ascomycota</taxon>
        <taxon>Pezizomycotina</taxon>
        <taxon>Sordariomycetes</taxon>
        <taxon>Hypocreomycetidae</taxon>
        <taxon>Glomerellales</taxon>
        <taxon>Glomerellaceae</taxon>
        <taxon>Colletotrichum</taxon>
        <taxon>Colletotrichum gloeosporioides species complex</taxon>
    </lineage>
</organism>
<protein>
    <submittedName>
        <fullName evidence="1">Uncharacterized protein</fullName>
    </submittedName>
</protein>
<accession>A0AAD9EGM2</accession>
<reference evidence="1" key="1">
    <citation type="submission" date="2023-01" db="EMBL/GenBank/DDBJ databases">
        <title>Colletotrichum chrysophilum M932 genome sequence.</title>
        <authorList>
            <person name="Baroncelli R."/>
        </authorList>
    </citation>
    <scope>NUCLEOTIDE SEQUENCE</scope>
    <source>
        <strain evidence="1">M932</strain>
    </source>
</reference>
<comment type="caution">
    <text evidence="1">The sequence shown here is derived from an EMBL/GenBank/DDBJ whole genome shotgun (WGS) entry which is preliminary data.</text>
</comment>
<evidence type="ECO:0000313" key="1">
    <source>
        <dbReference type="EMBL" id="KAK1847713.1"/>
    </source>
</evidence>
<evidence type="ECO:0000313" key="2">
    <source>
        <dbReference type="Proteomes" id="UP001243330"/>
    </source>
</evidence>
<dbReference type="EMBL" id="JAQOWY010000194">
    <property type="protein sequence ID" value="KAK1847713.1"/>
    <property type="molecule type" value="Genomic_DNA"/>
</dbReference>
<gene>
    <name evidence="1" type="ORF">CCHR01_09681</name>
</gene>
<keyword evidence="2" id="KW-1185">Reference proteome</keyword>
<dbReference type="AlphaFoldDB" id="A0AAD9EGM2"/>
<sequence>MLMLPFFRACAAWNEWDGTLAVEQHWMGNKLAAADCTVSARGPGTVSQRLGAATSGPHPINHAWELPPLEVVLKYIPRHLSGPLHPGTQATLSPAPRTQLSVERVCGLVLVSLSGQDVDQQVRLFVARVFVPDLCSGTVRPVNRGQLRLTVQAGAGLL</sequence>
<name>A0AAD9EGM2_9PEZI</name>